<evidence type="ECO:0000256" key="2">
    <source>
        <dbReference type="ARBA" id="ARBA00022490"/>
    </source>
</evidence>
<dbReference type="PANTHER" id="PTHR11956">
    <property type="entry name" value="ARGINYL-TRNA SYNTHETASE"/>
    <property type="match status" value="1"/>
</dbReference>
<dbReference type="PANTHER" id="PTHR11956:SF5">
    <property type="entry name" value="ARGININE--TRNA LIGASE, CYTOPLASMIC"/>
    <property type="match status" value="1"/>
</dbReference>
<dbReference type="InterPro" id="IPR036695">
    <property type="entry name" value="Arg-tRNA-synth_N_sf"/>
</dbReference>
<keyword evidence="14" id="KW-1185">Reference proteome</keyword>
<comment type="caution">
    <text evidence="13">The sequence shown here is derived from an EMBL/GenBank/DDBJ whole genome shotgun (WGS) entry which is preliminary data.</text>
</comment>
<evidence type="ECO:0000256" key="9">
    <source>
        <dbReference type="HAMAP-Rule" id="MF_00123"/>
    </source>
</evidence>
<evidence type="ECO:0000256" key="4">
    <source>
        <dbReference type="ARBA" id="ARBA00022741"/>
    </source>
</evidence>
<evidence type="ECO:0000313" key="13">
    <source>
        <dbReference type="EMBL" id="MBE5038194.1"/>
    </source>
</evidence>
<evidence type="ECO:0000256" key="3">
    <source>
        <dbReference type="ARBA" id="ARBA00022598"/>
    </source>
</evidence>
<dbReference type="InterPro" id="IPR005148">
    <property type="entry name" value="Arg-tRNA-synth_N"/>
</dbReference>
<dbReference type="PRINTS" id="PR01038">
    <property type="entry name" value="TRNASYNTHARG"/>
</dbReference>
<evidence type="ECO:0000256" key="1">
    <source>
        <dbReference type="ARBA" id="ARBA00005594"/>
    </source>
</evidence>
<accession>A0ABR9R4X1</accession>
<sequence>MTDYRNYNPRKTALDAARDLLTKAACAAMDAGALPKTDLPDFIVEIPADTKNGDVAANLAMVGARAFHKAPRQIAEAVVAALDLNGSLFARVEIAGPGFINFFLGDGWFTSVLRAACAGQDYGRTDAGKGKKYNVEFVSANPTGPMHMGNARGGALGDCLAACLDWAGYDVTREFYINDAGNQIQKFGKSLAIRYLQLYKGEEACPLPEECYQGADIIERAKEFAAVHGDSYVNADFEELKEAITADALPKNIAGLQRDLGKYRIEYDVWFHESTLHESGAVNDIVQLLLDKGACYKAEDGAIMYKSAQYSSKYGVANKKKTDDGTEEEAKDEVLVRANGIPTYFAADIAYHYNKLAVRGFDKAIDVWGADHHGHVARMKGAMDAIGLDGDRLDVVLMQMVNLIRDGKPVRMSKRTGKAITLTDLLDDVPIDSARFFFNQRESSSTLDFDLDLAVKNDSDNPVYYVQYAHARICSILKKLEQEGVTFRGSDTVDASVLTDPAEQSLLRLIAAFPAEIAAAAEKYDPARITRYTIDVASAFHRFYGACRILGAEDAVQQARIALCLGVRDVLRNALTMFKINVPESM</sequence>
<evidence type="ECO:0000259" key="12">
    <source>
        <dbReference type="SMART" id="SM01016"/>
    </source>
</evidence>
<evidence type="ECO:0000259" key="11">
    <source>
        <dbReference type="SMART" id="SM00836"/>
    </source>
</evidence>
<dbReference type="InterPro" id="IPR009080">
    <property type="entry name" value="tRNAsynth_Ia_anticodon-bd"/>
</dbReference>
<feature type="domain" description="Arginyl tRNA synthetase N-terminal" evidence="12">
    <location>
        <begin position="19"/>
        <end position="104"/>
    </location>
</feature>
<keyword evidence="4 9" id="KW-0547">Nucleotide-binding</keyword>
<dbReference type="Pfam" id="PF05746">
    <property type="entry name" value="DALR_1"/>
    <property type="match status" value="1"/>
</dbReference>
<dbReference type="Pfam" id="PF00750">
    <property type="entry name" value="tRNA-synt_1d"/>
    <property type="match status" value="1"/>
</dbReference>
<evidence type="ECO:0000256" key="5">
    <source>
        <dbReference type="ARBA" id="ARBA00022840"/>
    </source>
</evidence>
<keyword evidence="7 9" id="KW-0030">Aminoacyl-tRNA synthetase</keyword>
<proteinExistence type="inferred from homology"/>
<evidence type="ECO:0000256" key="10">
    <source>
        <dbReference type="RuleBase" id="RU363038"/>
    </source>
</evidence>
<dbReference type="CDD" id="cd00671">
    <property type="entry name" value="ArgRS_core"/>
    <property type="match status" value="1"/>
</dbReference>
<reference evidence="13 14" key="1">
    <citation type="submission" date="2020-10" db="EMBL/GenBank/DDBJ databases">
        <title>ChiBAC.</title>
        <authorList>
            <person name="Zenner C."/>
            <person name="Hitch T.C.A."/>
            <person name="Clavel T."/>
        </authorList>
    </citation>
    <scope>NUCLEOTIDE SEQUENCE [LARGE SCALE GENOMIC DNA]</scope>
    <source>
        <strain evidence="13 14">DSM 109015</strain>
    </source>
</reference>
<dbReference type="InterPro" id="IPR035684">
    <property type="entry name" value="ArgRS_core"/>
</dbReference>
<comment type="subunit">
    <text evidence="9">Monomer.</text>
</comment>
<dbReference type="EMBL" id="JADCKC010000003">
    <property type="protein sequence ID" value="MBE5038194.1"/>
    <property type="molecule type" value="Genomic_DNA"/>
</dbReference>
<feature type="short sequence motif" description="'HIGH' region" evidence="9">
    <location>
        <begin position="140"/>
        <end position="150"/>
    </location>
</feature>
<keyword evidence="5 9" id="KW-0067">ATP-binding</keyword>
<dbReference type="SUPFAM" id="SSF47323">
    <property type="entry name" value="Anticodon-binding domain of a subclass of class I aminoacyl-tRNA synthetases"/>
    <property type="match status" value="1"/>
</dbReference>
<feature type="domain" description="DALR anticodon binding" evidence="11">
    <location>
        <begin position="466"/>
        <end position="586"/>
    </location>
</feature>
<dbReference type="SMART" id="SM01016">
    <property type="entry name" value="Arg_tRNA_synt_N"/>
    <property type="match status" value="1"/>
</dbReference>
<dbReference type="Pfam" id="PF03485">
    <property type="entry name" value="Arg_tRNA_synt_N"/>
    <property type="match status" value="1"/>
</dbReference>
<keyword evidence="3 9" id="KW-0436">Ligase</keyword>
<evidence type="ECO:0000256" key="6">
    <source>
        <dbReference type="ARBA" id="ARBA00022917"/>
    </source>
</evidence>
<dbReference type="Gene3D" id="3.30.1360.70">
    <property type="entry name" value="Arginyl tRNA synthetase N-terminal domain"/>
    <property type="match status" value="1"/>
</dbReference>
<dbReference type="InterPro" id="IPR001278">
    <property type="entry name" value="Arg-tRNA-ligase"/>
</dbReference>
<dbReference type="SUPFAM" id="SSF52374">
    <property type="entry name" value="Nucleotidylyl transferase"/>
    <property type="match status" value="1"/>
</dbReference>
<evidence type="ECO:0000256" key="8">
    <source>
        <dbReference type="ARBA" id="ARBA00049339"/>
    </source>
</evidence>
<dbReference type="InterPro" id="IPR008909">
    <property type="entry name" value="DALR_anticod-bd"/>
</dbReference>
<dbReference type="PROSITE" id="PS00178">
    <property type="entry name" value="AA_TRNA_LIGASE_I"/>
    <property type="match status" value="1"/>
</dbReference>
<dbReference type="NCBIfam" id="TIGR00456">
    <property type="entry name" value="argS"/>
    <property type="match status" value="1"/>
</dbReference>
<dbReference type="EC" id="6.1.1.19" evidence="9"/>
<dbReference type="Gene3D" id="1.10.730.10">
    <property type="entry name" value="Isoleucyl-tRNA Synthetase, Domain 1"/>
    <property type="match status" value="1"/>
</dbReference>
<keyword evidence="6 9" id="KW-0648">Protein biosynthesis</keyword>
<dbReference type="SMART" id="SM00836">
    <property type="entry name" value="DALR_1"/>
    <property type="match status" value="1"/>
</dbReference>
<dbReference type="Gene3D" id="3.40.50.620">
    <property type="entry name" value="HUPs"/>
    <property type="match status" value="1"/>
</dbReference>
<dbReference type="InterPro" id="IPR001412">
    <property type="entry name" value="aa-tRNA-synth_I_CS"/>
</dbReference>
<name>A0ABR9R4X1_9FIRM</name>
<dbReference type="GO" id="GO:0004814">
    <property type="term" value="F:arginine-tRNA ligase activity"/>
    <property type="evidence" value="ECO:0007669"/>
    <property type="project" value="UniProtKB-EC"/>
</dbReference>
<gene>
    <name evidence="9" type="primary">argS</name>
    <name evidence="13" type="ORF">INF35_10395</name>
</gene>
<evidence type="ECO:0000256" key="7">
    <source>
        <dbReference type="ARBA" id="ARBA00023146"/>
    </source>
</evidence>
<protein>
    <recommendedName>
        <fullName evidence="9">Arginine--tRNA ligase</fullName>
        <ecNumber evidence="9">6.1.1.19</ecNumber>
    </recommendedName>
    <alternativeName>
        <fullName evidence="9">Arginyl-tRNA synthetase</fullName>
        <shortName evidence="9">ArgRS</shortName>
    </alternativeName>
</protein>
<organism evidence="13 14">
    <name type="scientific">Gemmiger gallinarum</name>
    <dbReference type="NCBI Taxonomy" id="2779354"/>
    <lineage>
        <taxon>Bacteria</taxon>
        <taxon>Bacillati</taxon>
        <taxon>Bacillota</taxon>
        <taxon>Clostridia</taxon>
        <taxon>Eubacteriales</taxon>
        <taxon>Gemmiger</taxon>
    </lineage>
</organism>
<dbReference type="SUPFAM" id="SSF55190">
    <property type="entry name" value="Arginyl-tRNA synthetase (ArgRS), N-terminal 'additional' domain"/>
    <property type="match status" value="1"/>
</dbReference>
<comment type="catalytic activity">
    <reaction evidence="8 9">
        <text>tRNA(Arg) + L-arginine + ATP = L-arginyl-tRNA(Arg) + AMP + diphosphate</text>
        <dbReference type="Rhea" id="RHEA:20301"/>
        <dbReference type="Rhea" id="RHEA-COMP:9658"/>
        <dbReference type="Rhea" id="RHEA-COMP:9673"/>
        <dbReference type="ChEBI" id="CHEBI:30616"/>
        <dbReference type="ChEBI" id="CHEBI:32682"/>
        <dbReference type="ChEBI" id="CHEBI:33019"/>
        <dbReference type="ChEBI" id="CHEBI:78442"/>
        <dbReference type="ChEBI" id="CHEBI:78513"/>
        <dbReference type="ChEBI" id="CHEBI:456215"/>
        <dbReference type="EC" id="6.1.1.19"/>
    </reaction>
</comment>
<dbReference type="Proteomes" id="UP000768567">
    <property type="component" value="Unassembled WGS sequence"/>
</dbReference>
<dbReference type="RefSeq" id="WP_193502195.1">
    <property type="nucleotide sequence ID" value="NZ_JADCKC010000003.1"/>
</dbReference>
<comment type="similarity">
    <text evidence="1 9 10">Belongs to the class-I aminoacyl-tRNA synthetase family.</text>
</comment>
<dbReference type="InterPro" id="IPR014729">
    <property type="entry name" value="Rossmann-like_a/b/a_fold"/>
</dbReference>
<evidence type="ECO:0000313" key="14">
    <source>
        <dbReference type="Proteomes" id="UP000768567"/>
    </source>
</evidence>
<dbReference type="HAMAP" id="MF_00123">
    <property type="entry name" value="Arg_tRNA_synth"/>
    <property type="match status" value="1"/>
</dbReference>
<comment type="subcellular location">
    <subcellularLocation>
        <location evidence="9">Cytoplasm</location>
    </subcellularLocation>
</comment>
<keyword evidence="2 9" id="KW-0963">Cytoplasm</keyword>